<keyword evidence="3" id="KW-1185">Reference proteome</keyword>
<dbReference type="AlphaFoldDB" id="A0ABD5PPX5"/>
<reference evidence="2 3" key="1">
    <citation type="journal article" date="2019" name="Int. J. Syst. Evol. Microbiol.">
        <title>The Global Catalogue of Microorganisms (GCM) 10K type strain sequencing project: providing services to taxonomists for standard genome sequencing and annotation.</title>
        <authorList>
            <consortium name="The Broad Institute Genomics Platform"/>
            <consortium name="The Broad Institute Genome Sequencing Center for Infectious Disease"/>
            <person name="Wu L."/>
            <person name="Ma J."/>
        </authorList>
    </citation>
    <scope>NUCLEOTIDE SEQUENCE [LARGE SCALE GENOMIC DNA]</scope>
    <source>
        <strain evidence="2 3">WLHS5</strain>
    </source>
</reference>
<evidence type="ECO:0000313" key="3">
    <source>
        <dbReference type="Proteomes" id="UP001595898"/>
    </source>
</evidence>
<dbReference type="Proteomes" id="UP001595898">
    <property type="component" value="Unassembled WGS sequence"/>
</dbReference>
<dbReference type="InterPro" id="IPR058273">
    <property type="entry name" value="DUF7967"/>
</dbReference>
<organism evidence="2 3">
    <name type="scientific">Halosolutus amylolyticus</name>
    <dbReference type="NCBI Taxonomy" id="2932267"/>
    <lineage>
        <taxon>Archaea</taxon>
        <taxon>Methanobacteriati</taxon>
        <taxon>Methanobacteriota</taxon>
        <taxon>Stenosarchaea group</taxon>
        <taxon>Halobacteria</taxon>
        <taxon>Halobacteriales</taxon>
        <taxon>Natrialbaceae</taxon>
        <taxon>Halosolutus</taxon>
    </lineage>
</organism>
<dbReference type="RefSeq" id="WP_250140631.1">
    <property type="nucleotide sequence ID" value="NZ_JALIQP010000002.1"/>
</dbReference>
<comment type="caution">
    <text evidence="2">The sequence shown here is derived from an EMBL/GenBank/DDBJ whole genome shotgun (WGS) entry which is preliminary data.</text>
</comment>
<sequence length="90" mass="10223">MSPESDDVRVWLVERGYNNRNLIVLKYATPEGDRFFRKELASQVVDMDTVTAAKDVSEDDLEPVDETAVQNRYADEAARMAAERDPDDTV</sequence>
<evidence type="ECO:0000259" key="1">
    <source>
        <dbReference type="Pfam" id="PF25921"/>
    </source>
</evidence>
<feature type="domain" description="DUF7967" evidence="1">
    <location>
        <begin position="5"/>
        <end position="90"/>
    </location>
</feature>
<evidence type="ECO:0000313" key="2">
    <source>
        <dbReference type="EMBL" id="MFC4542676.1"/>
    </source>
</evidence>
<dbReference type="EMBL" id="JBHSFA010000007">
    <property type="protein sequence ID" value="MFC4542676.1"/>
    <property type="molecule type" value="Genomic_DNA"/>
</dbReference>
<name>A0ABD5PPX5_9EURY</name>
<accession>A0ABD5PPX5</accession>
<proteinExistence type="predicted"/>
<dbReference type="Pfam" id="PF25921">
    <property type="entry name" value="DUF7967"/>
    <property type="match status" value="1"/>
</dbReference>
<protein>
    <recommendedName>
        <fullName evidence="1">DUF7967 domain-containing protein</fullName>
    </recommendedName>
</protein>
<gene>
    <name evidence="2" type="ORF">ACFO5R_12165</name>
</gene>